<organism evidence="2 3">
    <name type="scientific">Microbacterium memoriense</name>
    <dbReference type="NCBI Taxonomy" id="2978350"/>
    <lineage>
        <taxon>Bacteria</taxon>
        <taxon>Bacillati</taxon>
        <taxon>Actinomycetota</taxon>
        <taxon>Actinomycetes</taxon>
        <taxon>Micrococcales</taxon>
        <taxon>Microbacteriaceae</taxon>
        <taxon>Microbacterium</taxon>
    </lineage>
</organism>
<proteinExistence type="predicted"/>
<protein>
    <submittedName>
        <fullName evidence="2">Restriction endonuclease</fullName>
    </submittedName>
</protein>
<dbReference type="Pfam" id="PF04471">
    <property type="entry name" value="Mrr_cat"/>
    <property type="match status" value="1"/>
</dbReference>
<keyword evidence="2" id="KW-0255">Endonuclease</keyword>
<keyword evidence="2" id="KW-0540">Nuclease</keyword>
<dbReference type="Gene3D" id="3.40.1350.10">
    <property type="match status" value="1"/>
</dbReference>
<dbReference type="InterPro" id="IPR007560">
    <property type="entry name" value="Restrct_endonuc_IV_Mrr"/>
</dbReference>
<dbReference type="Proteomes" id="UP001300496">
    <property type="component" value="Unassembled WGS sequence"/>
</dbReference>
<evidence type="ECO:0000313" key="3">
    <source>
        <dbReference type="Proteomes" id="UP001300496"/>
    </source>
</evidence>
<dbReference type="RefSeq" id="WP_261606234.1">
    <property type="nucleotide sequence ID" value="NZ_JAODOR010000005.1"/>
</dbReference>
<sequence>MPRLPAANEFTPGQLGGGEAVFDLLGEVARVAGDRAAVVEWIRARWFDDAAGMRAGDPEKQLEQQLKRANNVVTGMQQYGLLEPQRDPLLPSDLGKELLGKAENRSDGFAAFARFLLREKHGLELLQIAEDVRNRSGFVTKKQVDDELRARGYAVSTNSSYSGKLRQWLEPSGVVDFEWNVDHRLLAEIAGAGPSDVVKWRSLTAEQRAVVEVLRIRALGNRTPIQSADLLDLIRQRGVEFNAGLVGRQIYEPLVAAGFISREVKSDGRGGKGGTVELTDYGFAVDAALIDGLELGDIPPELQAHLSNSTASILEGLGATDKGEKGIALELLALRMAADVGLMPADLRLRSAQTGGAEVDLVAEGAHLHFSRWLFQCKNQTAPVGLSVLAKEIGMATLLRAQVIVIVTTSQFAKSVSDYAREAAESTAIQIVLLDGKSLSTYRSRGSAGLREELHQFALGALRRKRHQLDAVPKD</sequence>
<feature type="domain" description="Restriction endonuclease type IV Mrr" evidence="1">
    <location>
        <begin position="352"/>
        <end position="440"/>
    </location>
</feature>
<dbReference type="GO" id="GO:0004519">
    <property type="term" value="F:endonuclease activity"/>
    <property type="evidence" value="ECO:0007669"/>
    <property type="project" value="UniProtKB-KW"/>
</dbReference>
<gene>
    <name evidence="2" type="ORF">N4R40_04790</name>
</gene>
<evidence type="ECO:0000313" key="2">
    <source>
        <dbReference type="EMBL" id="MCT9001680.1"/>
    </source>
</evidence>
<dbReference type="InterPro" id="IPR011856">
    <property type="entry name" value="tRNA_endonuc-like_dom_sf"/>
</dbReference>
<dbReference type="SUPFAM" id="SSF52980">
    <property type="entry name" value="Restriction endonuclease-like"/>
    <property type="match status" value="1"/>
</dbReference>
<dbReference type="InterPro" id="IPR011335">
    <property type="entry name" value="Restrct_endonuc-II-like"/>
</dbReference>
<accession>A0ABT2PAQ0</accession>
<name>A0ABT2PAQ0_9MICO</name>
<dbReference type="EMBL" id="JAODOR010000005">
    <property type="protein sequence ID" value="MCT9001680.1"/>
    <property type="molecule type" value="Genomic_DNA"/>
</dbReference>
<keyword evidence="2" id="KW-0378">Hydrolase</keyword>
<reference evidence="2 3" key="1">
    <citation type="journal article" date="2024" name="Int. J. Syst. Evol. Microbiol.">
        <title>Microbacterium memoriense sp. nov., a member of the Actinomycetota from marine beach sediment of the north coast of Portugal.</title>
        <authorList>
            <person name="Santos J.D.N.D."/>
            <person name="Klimek D."/>
            <person name="Calusinska M."/>
            <person name="Lobo-da-Cunha A."/>
            <person name="Catita J."/>
            <person name="Goncalves H."/>
            <person name="Gonzalez I."/>
            <person name="Lage O.M."/>
        </authorList>
    </citation>
    <scope>NUCLEOTIDE SEQUENCE [LARGE SCALE GENOMIC DNA]</scope>
    <source>
        <strain evidence="2 3">PMIC_1C1B</strain>
    </source>
</reference>
<keyword evidence="3" id="KW-1185">Reference proteome</keyword>
<evidence type="ECO:0000259" key="1">
    <source>
        <dbReference type="Pfam" id="PF04471"/>
    </source>
</evidence>
<comment type="caution">
    <text evidence="2">The sequence shown here is derived from an EMBL/GenBank/DDBJ whole genome shotgun (WGS) entry which is preliminary data.</text>
</comment>